<evidence type="ECO:0000313" key="2">
    <source>
        <dbReference type="Proteomes" id="UP000277204"/>
    </source>
</evidence>
<gene>
    <name evidence="1" type="ORF">SMRZ_LOCUS16343</name>
</gene>
<dbReference type="Proteomes" id="UP000277204">
    <property type="component" value="Unassembled WGS sequence"/>
</dbReference>
<keyword evidence="2" id="KW-1185">Reference proteome</keyword>
<proteinExistence type="predicted"/>
<sequence>MKTSTSGRRHGIKWTTRMQLENLNFADDRALLSNTQQPQDATTVCINQITLDVEALEDVKSFIYLGSIMDEHSGSDADLKARICKARAAYLQLKNIWNSKQMSVNQHQGQNFQYKCQDSSTV</sequence>
<organism evidence="1 2">
    <name type="scientific">Schistosoma margrebowiei</name>
    <dbReference type="NCBI Taxonomy" id="48269"/>
    <lineage>
        <taxon>Eukaryota</taxon>
        <taxon>Metazoa</taxon>
        <taxon>Spiralia</taxon>
        <taxon>Lophotrochozoa</taxon>
        <taxon>Platyhelminthes</taxon>
        <taxon>Trematoda</taxon>
        <taxon>Digenea</taxon>
        <taxon>Strigeidida</taxon>
        <taxon>Schistosomatoidea</taxon>
        <taxon>Schistosomatidae</taxon>
        <taxon>Schistosoma</taxon>
    </lineage>
</organism>
<accession>A0A183MJW8</accession>
<name>A0A183MJW8_9TREM</name>
<protein>
    <submittedName>
        <fullName evidence="1">Uncharacterized protein</fullName>
    </submittedName>
</protein>
<dbReference type="AlphaFoldDB" id="A0A183MJW8"/>
<reference evidence="1 2" key="1">
    <citation type="submission" date="2018-11" db="EMBL/GenBank/DDBJ databases">
        <authorList>
            <consortium name="Pathogen Informatics"/>
        </authorList>
    </citation>
    <scope>NUCLEOTIDE SEQUENCE [LARGE SCALE GENOMIC DNA]</scope>
    <source>
        <strain evidence="1 2">Zambia</strain>
    </source>
</reference>
<evidence type="ECO:0000313" key="1">
    <source>
        <dbReference type="EMBL" id="VDP20702.1"/>
    </source>
</evidence>
<dbReference type="EMBL" id="UZAI01017120">
    <property type="protein sequence ID" value="VDP20702.1"/>
    <property type="molecule type" value="Genomic_DNA"/>
</dbReference>